<feature type="compositionally biased region" description="Polar residues" evidence="1">
    <location>
        <begin position="256"/>
        <end position="267"/>
    </location>
</feature>
<name>A0AAN6LVK9_9PLEO</name>
<gene>
    <name evidence="3" type="ORF">GRF29_96g1383985</name>
</gene>
<evidence type="ECO:0000313" key="4">
    <source>
        <dbReference type="Proteomes" id="UP001280581"/>
    </source>
</evidence>
<keyword evidence="4" id="KW-1185">Reference proteome</keyword>
<keyword evidence="2" id="KW-0472">Membrane</keyword>
<feature type="transmembrane region" description="Helical" evidence="2">
    <location>
        <begin position="170"/>
        <end position="190"/>
    </location>
</feature>
<organism evidence="3 4">
    <name type="scientific">Pseudopithomyces chartarum</name>
    <dbReference type="NCBI Taxonomy" id="1892770"/>
    <lineage>
        <taxon>Eukaryota</taxon>
        <taxon>Fungi</taxon>
        <taxon>Dikarya</taxon>
        <taxon>Ascomycota</taxon>
        <taxon>Pezizomycotina</taxon>
        <taxon>Dothideomycetes</taxon>
        <taxon>Pleosporomycetidae</taxon>
        <taxon>Pleosporales</taxon>
        <taxon>Massarineae</taxon>
        <taxon>Didymosphaeriaceae</taxon>
        <taxon>Pseudopithomyces</taxon>
    </lineage>
</organism>
<dbReference type="Proteomes" id="UP001280581">
    <property type="component" value="Unassembled WGS sequence"/>
</dbReference>
<dbReference type="AlphaFoldDB" id="A0AAN6LVK9"/>
<comment type="caution">
    <text evidence="3">The sequence shown here is derived from an EMBL/GenBank/DDBJ whole genome shotgun (WGS) entry which is preliminary data.</text>
</comment>
<sequence length="267" mass="28818">MGSPKYTAIDSTEYSASMLTDNRTNTKPQDDATLRCDPAGGTARPSSILVEIQSGNPTRRSIKALPSRISSVHETAPFVKWGIHWLVPAKMLALLVAGIALAIGHHCYYHSLAGTEVLSSANQASTWDTNRQEWKIRFGTAFAFLAKTCLASSIAIAYTQHIWASCRKKAFSISGLDALFSATSDVFAFASLDLTVRAKIDAVLAAFVWMLPLSALITPATLTVVSVRTSNTQSDQVPQVDFRTGPSAGSLVMDAQTDSPYSWNNMP</sequence>
<evidence type="ECO:0000256" key="2">
    <source>
        <dbReference type="SAM" id="Phobius"/>
    </source>
</evidence>
<dbReference type="PANTHER" id="PTHR35041:SF3">
    <property type="entry name" value="FORMYLMETHIONINE DEFORMYLASE-LIKE PROTEIN"/>
    <property type="match status" value="1"/>
</dbReference>
<dbReference type="PANTHER" id="PTHR35041">
    <property type="entry name" value="MEDIATOR OF RNA POLYMERASE II TRANSCRIPTION SUBUNIT 1"/>
    <property type="match status" value="1"/>
</dbReference>
<keyword evidence="2" id="KW-1133">Transmembrane helix</keyword>
<keyword evidence="2" id="KW-0812">Transmembrane</keyword>
<evidence type="ECO:0000256" key="1">
    <source>
        <dbReference type="SAM" id="MobiDB-lite"/>
    </source>
</evidence>
<protein>
    <submittedName>
        <fullName evidence="3">Uncharacterized protein</fullName>
    </submittedName>
</protein>
<evidence type="ECO:0000313" key="3">
    <source>
        <dbReference type="EMBL" id="KAK3208096.1"/>
    </source>
</evidence>
<feature type="transmembrane region" description="Helical" evidence="2">
    <location>
        <begin position="136"/>
        <end position="158"/>
    </location>
</feature>
<accession>A0AAN6LVK9</accession>
<dbReference type="EMBL" id="WVTA01000008">
    <property type="protein sequence ID" value="KAK3208096.1"/>
    <property type="molecule type" value="Genomic_DNA"/>
</dbReference>
<feature type="region of interest" description="Disordered" evidence="1">
    <location>
        <begin position="236"/>
        <end position="267"/>
    </location>
</feature>
<reference evidence="3 4" key="1">
    <citation type="submission" date="2021-02" db="EMBL/GenBank/DDBJ databases">
        <title>Genome assembly of Pseudopithomyces chartarum.</title>
        <authorList>
            <person name="Jauregui R."/>
            <person name="Singh J."/>
            <person name="Voisey C."/>
        </authorList>
    </citation>
    <scope>NUCLEOTIDE SEQUENCE [LARGE SCALE GENOMIC DNA]</scope>
    <source>
        <strain evidence="3 4">AGR01</strain>
    </source>
</reference>
<proteinExistence type="predicted"/>
<feature type="transmembrane region" description="Helical" evidence="2">
    <location>
        <begin position="202"/>
        <end position="225"/>
    </location>
</feature>
<feature type="transmembrane region" description="Helical" evidence="2">
    <location>
        <begin position="91"/>
        <end position="111"/>
    </location>
</feature>